<organism evidence="4 5">
    <name type="scientific">Bacteroides acidifaciens</name>
    <dbReference type="NCBI Taxonomy" id="85831"/>
    <lineage>
        <taxon>Bacteria</taxon>
        <taxon>Pseudomonadati</taxon>
        <taxon>Bacteroidota</taxon>
        <taxon>Bacteroidia</taxon>
        <taxon>Bacteroidales</taxon>
        <taxon>Bacteroidaceae</taxon>
        <taxon>Bacteroides</taxon>
    </lineage>
</organism>
<evidence type="ECO:0000313" key="4">
    <source>
        <dbReference type="EMBL" id="TGY06777.1"/>
    </source>
</evidence>
<sequence>MNAIILAAGLGTRLRPLTNDRPKCMVEVCGTPMVERQIQFLHEVGISDIILVSGYKAESLEYLKDKYGVDIVINPKYDIVNNIYSMYVVKERFGDTYVLEGDVYMHKNCLRTDLNQSAYFSVWKEEYNCEWGLVTDSKDLLDHVHIGDGQGYIMSGISYWTKRDAEKIIARIDELIKSGEYKNLFWDNAVIDSVSLLDPIKVYGIEGLYEIDTVEELEGVEIRLLE</sequence>
<gene>
    <name evidence="4" type="ORF">E5356_05630</name>
</gene>
<dbReference type="Pfam" id="PF00483">
    <property type="entry name" value="NTP_transferase"/>
    <property type="match status" value="1"/>
</dbReference>
<dbReference type="InterPro" id="IPR029044">
    <property type="entry name" value="Nucleotide-diphossugar_trans"/>
</dbReference>
<dbReference type="Proteomes" id="UP000305751">
    <property type="component" value="Unassembled WGS sequence"/>
</dbReference>
<proteinExistence type="predicted"/>
<evidence type="ECO:0000256" key="2">
    <source>
        <dbReference type="ARBA" id="ARBA00022695"/>
    </source>
</evidence>
<accession>A0A4S2AYV1</accession>
<dbReference type="Gene3D" id="3.90.550.10">
    <property type="entry name" value="Spore Coat Polysaccharide Biosynthesis Protein SpsA, Chain A"/>
    <property type="match status" value="1"/>
</dbReference>
<dbReference type="CDD" id="cd02523">
    <property type="entry name" value="PC_cytidylyltransferase"/>
    <property type="match status" value="1"/>
</dbReference>
<dbReference type="PIRSF" id="PIRSF037382">
    <property type="entry name" value="CCT_LicC"/>
    <property type="match status" value="1"/>
</dbReference>
<feature type="domain" description="Nucleotidyl transferase" evidence="3">
    <location>
        <begin position="3"/>
        <end position="106"/>
    </location>
</feature>
<dbReference type="RefSeq" id="WP_136013840.1">
    <property type="nucleotide sequence ID" value="NZ_CANSQH010000016.1"/>
</dbReference>
<dbReference type="GO" id="GO:0016779">
    <property type="term" value="F:nucleotidyltransferase activity"/>
    <property type="evidence" value="ECO:0007669"/>
    <property type="project" value="UniProtKB-KW"/>
</dbReference>
<keyword evidence="2 4" id="KW-0548">Nucleotidyltransferase</keyword>
<keyword evidence="5" id="KW-1185">Reference proteome</keyword>
<dbReference type="InterPro" id="IPR017189">
    <property type="entry name" value="CTP-phospocholine_CTT"/>
</dbReference>
<evidence type="ECO:0000313" key="5">
    <source>
        <dbReference type="Proteomes" id="UP000305751"/>
    </source>
</evidence>
<keyword evidence="1 4" id="KW-0808">Transferase</keyword>
<dbReference type="PANTHER" id="PTHR43584">
    <property type="entry name" value="NUCLEOTIDYL TRANSFERASE"/>
    <property type="match status" value="1"/>
</dbReference>
<evidence type="ECO:0000259" key="3">
    <source>
        <dbReference type="Pfam" id="PF00483"/>
    </source>
</evidence>
<dbReference type="InterPro" id="IPR005835">
    <property type="entry name" value="NTP_transferase_dom"/>
</dbReference>
<comment type="caution">
    <text evidence="4">The sequence shown here is derived from an EMBL/GenBank/DDBJ whole genome shotgun (WGS) entry which is preliminary data.</text>
</comment>
<protein>
    <submittedName>
        <fullName evidence="4">CTP--phosphocholine cytidylyltransferase</fullName>
    </submittedName>
</protein>
<evidence type="ECO:0000256" key="1">
    <source>
        <dbReference type="ARBA" id="ARBA00022679"/>
    </source>
</evidence>
<reference evidence="4 5" key="1">
    <citation type="submission" date="2019-04" db="EMBL/GenBank/DDBJ databases">
        <title>Microbes associate with the intestines of laboratory mice.</title>
        <authorList>
            <person name="Navarre W."/>
            <person name="Wong E."/>
            <person name="Huang K."/>
            <person name="Tropini C."/>
            <person name="Ng K."/>
            <person name="Yu B."/>
        </authorList>
    </citation>
    <scope>NUCLEOTIDE SEQUENCE [LARGE SCALE GENOMIC DNA]</scope>
    <source>
        <strain evidence="4 5">NM70_E10</strain>
    </source>
</reference>
<dbReference type="InterPro" id="IPR050065">
    <property type="entry name" value="GlmU-like"/>
</dbReference>
<dbReference type="SUPFAM" id="SSF53448">
    <property type="entry name" value="Nucleotide-diphospho-sugar transferases"/>
    <property type="match status" value="1"/>
</dbReference>
<dbReference type="EMBL" id="SRZA01000010">
    <property type="protein sequence ID" value="TGY06777.1"/>
    <property type="molecule type" value="Genomic_DNA"/>
</dbReference>
<dbReference type="AlphaFoldDB" id="A0A4S2AYV1"/>
<dbReference type="PANTHER" id="PTHR43584:SF5">
    <property type="entry name" value="PROTEIN LICC"/>
    <property type="match status" value="1"/>
</dbReference>
<name>A0A4S2AYV1_9BACE</name>